<gene>
    <name evidence="5" type="ORF">RBH19_09880</name>
</gene>
<protein>
    <submittedName>
        <fullName evidence="5">Chorismate lyase</fullName>
        <ecNumber evidence="5">4.1.3.40</ecNumber>
    </submittedName>
</protein>
<feature type="compositionally biased region" description="Polar residues" evidence="4">
    <location>
        <begin position="1"/>
        <end position="13"/>
    </location>
</feature>
<evidence type="ECO:0000313" key="5">
    <source>
        <dbReference type="EMBL" id="MDQ2070186.1"/>
    </source>
</evidence>
<keyword evidence="3 5" id="KW-0456">Lyase</keyword>
<evidence type="ECO:0000256" key="2">
    <source>
        <dbReference type="ARBA" id="ARBA00022688"/>
    </source>
</evidence>
<keyword evidence="6" id="KW-1185">Reference proteome</keyword>
<evidence type="ECO:0000256" key="3">
    <source>
        <dbReference type="ARBA" id="ARBA00023239"/>
    </source>
</evidence>
<sequence length="177" mass="19537">MARNMDSTVSQPETRTRADWLAPERVPDGERPAHWDLLTEAASLTGRLEARLGAPVEVERLSEHHDGDGALRREVRLYAAGRPLVYAVSHIPSSLLQRLGWVASLGDQPLGSRLFASGEAVREGLTIARLAVDDPLVQRAWQGLDRNPAPLWARRSRLRVGGQAMVIVECFLYGEQG</sequence>
<dbReference type="InterPro" id="IPR007440">
    <property type="entry name" value="Chorismate--pyruvate_lyase"/>
</dbReference>
<dbReference type="Gene3D" id="3.40.1410.10">
    <property type="entry name" value="Chorismate lyase-like"/>
    <property type="match status" value="1"/>
</dbReference>
<keyword evidence="2" id="KW-0831">Ubiquinone biosynthesis</keyword>
<dbReference type="GO" id="GO:0008813">
    <property type="term" value="F:chorismate lyase activity"/>
    <property type="evidence" value="ECO:0007669"/>
    <property type="project" value="UniProtKB-EC"/>
</dbReference>
<dbReference type="InterPro" id="IPR028978">
    <property type="entry name" value="Chorismate_lyase_/UTRA_dom_sf"/>
</dbReference>
<dbReference type="EC" id="4.1.3.40" evidence="5"/>
<name>A0ABU0W858_9GAMM</name>
<evidence type="ECO:0000256" key="4">
    <source>
        <dbReference type="SAM" id="MobiDB-lite"/>
    </source>
</evidence>
<dbReference type="Pfam" id="PF04345">
    <property type="entry name" value="Chor_lyase"/>
    <property type="match status" value="1"/>
</dbReference>
<organism evidence="5 6">
    <name type="scientific">Natronospira bacteriovora</name>
    <dbReference type="NCBI Taxonomy" id="3069753"/>
    <lineage>
        <taxon>Bacteria</taxon>
        <taxon>Pseudomonadati</taxon>
        <taxon>Pseudomonadota</taxon>
        <taxon>Gammaproteobacteria</taxon>
        <taxon>Natronospirales</taxon>
        <taxon>Natronospiraceae</taxon>
        <taxon>Natronospira</taxon>
    </lineage>
</organism>
<feature type="region of interest" description="Disordered" evidence="4">
    <location>
        <begin position="1"/>
        <end position="20"/>
    </location>
</feature>
<dbReference type="PANTHER" id="PTHR38683">
    <property type="entry name" value="CHORISMATE PYRUVATE-LYASE"/>
    <property type="match status" value="1"/>
</dbReference>
<comment type="caution">
    <text evidence="5">The sequence shown here is derived from an EMBL/GenBank/DDBJ whole genome shotgun (WGS) entry which is preliminary data.</text>
</comment>
<keyword evidence="1" id="KW-0963">Cytoplasm</keyword>
<evidence type="ECO:0000256" key="1">
    <source>
        <dbReference type="ARBA" id="ARBA00022490"/>
    </source>
</evidence>
<reference evidence="5 6" key="1">
    <citation type="submission" date="2023-08" db="EMBL/GenBank/DDBJ databases">
        <title>Whole-genome sequencing of halo(alkali)philic microorganisms from hypersaline lakes.</title>
        <authorList>
            <person name="Sorokin D.Y."/>
            <person name="Abbas B."/>
            <person name="Merkel A.Y."/>
        </authorList>
    </citation>
    <scope>NUCLEOTIDE SEQUENCE [LARGE SCALE GENOMIC DNA]</scope>
    <source>
        <strain evidence="5 6">AB-CW4</strain>
    </source>
</reference>
<dbReference type="Proteomes" id="UP001239019">
    <property type="component" value="Unassembled WGS sequence"/>
</dbReference>
<evidence type="ECO:0000313" key="6">
    <source>
        <dbReference type="Proteomes" id="UP001239019"/>
    </source>
</evidence>
<dbReference type="PANTHER" id="PTHR38683:SF1">
    <property type="entry name" value="CHORISMATE PYRUVATE-LYASE"/>
    <property type="match status" value="1"/>
</dbReference>
<accession>A0ABU0W858</accession>
<dbReference type="RefSeq" id="WP_306728682.1">
    <property type="nucleotide sequence ID" value="NZ_JAVDDT010000006.1"/>
</dbReference>
<proteinExistence type="predicted"/>
<dbReference type="EMBL" id="JAVDDT010000006">
    <property type="protein sequence ID" value="MDQ2070186.1"/>
    <property type="molecule type" value="Genomic_DNA"/>
</dbReference>
<dbReference type="SUPFAM" id="SSF64288">
    <property type="entry name" value="Chorismate lyase-like"/>
    <property type="match status" value="1"/>
</dbReference>